<dbReference type="InterPro" id="IPR058163">
    <property type="entry name" value="LysR-type_TF_proteobact-type"/>
</dbReference>
<evidence type="ECO:0000313" key="7">
    <source>
        <dbReference type="Proteomes" id="UP000265750"/>
    </source>
</evidence>
<evidence type="ECO:0000256" key="4">
    <source>
        <dbReference type="ARBA" id="ARBA00023163"/>
    </source>
</evidence>
<protein>
    <submittedName>
        <fullName evidence="6">LysR family transcriptional regulator</fullName>
    </submittedName>
</protein>
<evidence type="ECO:0000256" key="1">
    <source>
        <dbReference type="ARBA" id="ARBA00009437"/>
    </source>
</evidence>
<dbReference type="PANTHER" id="PTHR30537">
    <property type="entry name" value="HTH-TYPE TRANSCRIPTIONAL REGULATOR"/>
    <property type="match status" value="1"/>
</dbReference>
<dbReference type="AlphaFoldDB" id="A0A3A1WIR4"/>
<name>A0A3A1WIR4_9HYPH</name>
<evidence type="ECO:0000259" key="5">
    <source>
        <dbReference type="PROSITE" id="PS50931"/>
    </source>
</evidence>
<dbReference type="PROSITE" id="PS50931">
    <property type="entry name" value="HTH_LYSR"/>
    <property type="match status" value="1"/>
</dbReference>
<dbReference type="InterPro" id="IPR005119">
    <property type="entry name" value="LysR_subst-bd"/>
</dbReference>
<dbReference type="Proteomes" id="UP000265750">
    <property type="component" value="Unassembled WGS sequence"/>
</dbReference>
<evidence type="ECO:0000313" key="6">
    <source>
        <dbReference type="EMBL" id="RIX98713.1"/>
    </source>
</evidence>
<evidence type="ECO:0000256" key="3">
    <source>
        <dbReference type="ARBA" id="ARBA00023125"/>
    </source>
</evidence>
<keyword evidence="7" id="KW-1185">Reference proteome</keyword>
<dbReference type="SUPFAM" id="SSF53850">
    <property type="entry name" value="Periplasmic binding protein-like II"/>
    <property type="match status" value="1"/>
</dbReference>
<reference evidence="7" key="1">
    <citation type="submission" date="2018-09" db="EMBL/GenBank/DDBJ databases">
        <authorList>
            <person name="Tuo L."/>
        </authorList>
    </citation>
    <scope>NUCLEOTIDE SEQUENCE [LARGE SCALE GENOMIC DNA]</scope>
    <source>
        <strain evidence="7">M2BS4Y-1</strain>
    </source>
</reference>
<dbReference type="PANTHER" id="PTHR30537:SF5">
    <property type="entry name" value="HTH-TYPE TRANSCRIPTIONAL ACTIVATOR TTDR-RELATED"/>
    <property type="match status" value="1"/>
</dbReference>
<proteinExistence type="inferred from homology"/>
<dbReference type="EMBL" id="QYRN01000009">
    <property type="protein sequence ID" value="RIX98713.1"/>
    <property type="molecule type" value="Genomic_DNA"/>
</dbReference>
<dbReference type="OrthoDB" id="9786526at2"/>
<evidence type="ECO:0000256" key="2">
    <source>
        <dbReference type="ARBA" id="ARBA00023015"/>
    </source>
</evidence>
<dbReference type="InterPro" id="IPR036388">
    <property type="entry name" value="WH-like_DNA-bd_sf"/>
</dbReference>
<organism evidence="6 7">
    <name type="scientific">Aureimonas flava</name>
    <dbReference type="NCBI Taxonomy" id="2320271"/>
    <lineage>
        <taxon>Bacteria</taxon>
        <taxon>Pseudomonadati</taxon>
        <taxon>Pseudomonadota</taxon>
        <taxon>Alphaproteobacteria</taxon>
        <taxon>Hyphomicrobiales</taxon>
        <taxon>Aurantimonadaceae</taxon>
        <taxon>Aureimonas</taxon>
    </lineage>
</organism>
<sequence>MRDLDPNDLVIFACVVEEGSFKRAAERLRVPNSTVSRRIMVLEEQLGEKLLHRTTRSFALTDLGSSVLPHARQVAAEIDAAAQLVRSGSSEPTGHLRISIPTDFTADMMASLFARFMATYPRLSIDVDVSRRRVDLISENFDLAIRIGDLQDDATLAARRVGTIEMGLYAAPGYLAARGTPDTPADLSGHEFLHLTQTIGHPPELRLTSDEGTWSGGPPGRMTANSPGVLMHMALNGAGIAPLANHLAADKVSSGALVRVLMDWHQSRLPIWAVFPGRRLLPTRTRLFTQALSEELAQ</sequence>
<dbReference type="Gene3D" id="1.10.10.10">
    <property type="entry name" value="Winged helix-like DNA-binding domain superfamily/Winged helix DNA-binding domain"/>
    <property type="match status" value="1"/>
</dbReference>
<dbReference type="Gene3D" id="3.40.190.290">
    <property type="match status" value="1"/>
</dbReference>
<dbReference type="SUPFAM" id="SSF46785">
    <property type="entry name" value="Winged helix' DNA-binding domain"/>
    <property type="match status" value="1"/>
</dbReference>
<comment type="caution">
    <text evidence="6">The sequence shown here is derived from an EMBL/GenBank/DDBJ whole genome shotgun (WGS) entry which is preliminary data.</text>
</comment>
<gene>
    <name evidence="6" type="ORF">D3218_16125</name>
</gene>
<comment type="similarity">
    <text evidence="1">Belongs to the LysR transcriptional regulatory family.</text>
</comment>
<dbReference type="Pfam" id="PF00126">
    <property type="entry name" value="HTH_1"/>
    <property type="match status" value="1"/>
</dbReference>
<dbReference type="RefSeq" id="WP_119541104.1">
    <property type="nucleotide sequence ID" value="NZ_QYRN01000009.1"/>
</dbReference>
<dbReference type="InterPro" id="IPR000847">
    <property type="entry name" value="LysR_HTH_N"/>
</dbReference>
<feature type="domain" description="HTH lysR-type" evidence="5">
    <location>
        <begin position="4"/>
        <end position="61"/>
    </location>
</feature>
<accession>A0A3A1WIR4</accession>
<dbReference type="GO" id="GO:0003700">
    <property type="term" value="F:DNA-binding transcription factor activity"/>
    <property type="evidence" value="ECO:0007669"/>
    <property type="project" value="InterPro"/>
</dbReference>
<dbReference type="InterPro" id="IPR036390">
    <property type="entry name" value="WH_DNA-bd_sf"/>
</dbReference>
<dbReference type="GO" id="GO:0003677">
    <property type="term" value="F:DNA binding"/>
    <property type="evidence" value="ECO:0007669"/>
    <property type="project" value="UniProtKB-KW"/>
</dbReference>
<keyword evidence="2" id="KW-0805">Transcription regulation</keyword>
<dbReference type="Pfam" id="PF03466">
    <property type="entry name" value="LysR_substrate"/>
    <property type="match status" value="1"/>
</dbReference>
<keyword evidence="4" id="KW-0804">Transcription</keyword>
<keyword evidence="3" id="KW-0238">DNA-binding</keyword>
<dbReference type="CDD" id="cd08422">
    <property type="entry name" value="PBP2_CrgA_like"/>
    <property type="match status" value="1"/>
</dbReference>
<dbReference type="FunFam" id="1.10.10.10:FF:000001">
    <property type="entry name" value="LysR family transcriptional regulator"/>
    <property type="match status" value="1"/>
</dbReference>